<evidence type="ECO:0000313" key="1">
    <source>
        <dbReference type="EMBL" id="QDP39768.1"/>
    </source>
</evidence>
<dbReference type="Proteomes" id="UP000315215">
    <property type="component" value="Chromosome"/>
</dbReference>
<evidence type="ECO:0000313" key="2">
    <source>
        <dbReference type="Proteomes" id="UP000315215"/>
    </source>
</evidence>
<organism evidence="1 2">
    <name type="scientific">Radiobacillus deserti</name>
    <dbReference type="NCBI Taxonomy" id="2594883"/>
    <lineage>
        <taxon>Bacteria</taxon>
        <taxon>Bacillati</taxon>
        <taxon>Bacillota</taxon>
        <taxon>Bacilli</taxon>
        <taxon>Bacillales</taxon>
        <taxon>Bacillaceae</taxon>
        <taxon>Radiobacillus</taxon>
    </lineage>
</organism>
<dbReference type="KEGG" id="aqt:FN924_06020"/>
<dbReference type="RefSeq" id="WP_143892674.1">
    <property type="nucleotide sequence ID" value="NZ_CP041666.1"/>
</dbReference>
<sequence>MKIIESWKAGMIEITREKGWTDKLRKYKVMLNEQEIGTIGPNGVFNYSLHPGLYTLYLKIDWCRSRKIHFEILDNEIVRFSCGGLRDTNFLSMLWYITFKRNRYLWIEQEIV</sequence>
<dbReference type="EMBL" id="CP041666">
    <property type="protein sequence ID" value="QDP39768.1"/>
    <property type="molecule type" value="Genomic_DNA"/>
</dbReference>
<dbReference type="AlphaFoldDB" id="A0A516KEF0"/>
<protein>
    <submittedName>
        <fullName evidence="1">Uncharacterized protein</fullName>
    </submittedName>
</protein>
<name>A0A516KEF0_9BACI</name>
<reference evidence="1 2" key="1">
    <citation type="submission" date="2019-07" db="EMBL/GenBank/DDBJ databases">
        <authorList>
            <person name="Li J."/>
        </authorList>
    </citation>
    <scope>NUCLEOTIDE SEQUENCE [LARGE SCALE GENOMIC DNA]</scope>
    <source>
        <strain evidence="1 2">TKL69</strain>
    </source>
</reference>
<accession>A0A516KEF0</accession>
<gene>
    <name evidence="1" type="ORF">FN924_06020</name>
</gene>
<keyword evidence="2" id="KW-1185">Reference proteome</keyword>
<dbReference type="OrthoDB" id="2223488at2"/>
<proteinExistence type="predicted"/>